<evidence type="ECO:0000256" key="1">
    <source>
        <dbReference type="ARBA" id="ARBA00001917"/>
    </source>
</evidence>
<keyword evidence="20" id="KW-1185">Reference proteome</keyword>
<dbReference type="InterPro" id="IPR001610">
    <property type="entry name" value="PAC"/>
</dbReference>
<evidence type="ECO:0000256" key="11">
    <source>
        <dbReference type="ARBA" id="ARBA00023170"/>
    </source>
</evidence>
<dbReference type="GO" id="GO:0005524">
    <property type="term" value="F:ATP binding"/>
    <property type="evidence" value="ECO:0007669"/>
    <property type="project" value="UniProtKB-UniRule"/>
</dbReference>
<keyword evidence="5" id="KW-0716">Sensory transduction</keyword>
<dbReference type="FunFam" id="3.30.450.20:FF:000002">
    <property type="entry name" value="LOV domain-containing protein"/>
    <property type="match status" value="1"/>
</dbReference>
<dbReference type="PROSITE" id="PS00107">
    <property type="entry name" value="PROTEIN_KINASE_ATP"/>
    <property type="match status" value="1"/>
</dbReference>
<dbReference type="FunFam" id="3.30.200.20:FF:000133">
    <property type="entry name" value="LOV domain-containing protein"/>
    <property type="match status" value="1"/>
</dbReference>
<evidence type="ECO:0000259" key="16">
    <source>
        <dbReference type="PROSITE" id="PS50011"/>
    </source>
</evidence>
<dbReference type="InterPro" id="IPR000719">
    <property type="entry name" value="Prot_kinase_dom"/>
</dbReference>
<keyword evidence="9 14" id="KW-0067">ATP-binding</keyword>
<feature type="region of interest" description="Disordered" evidence="15">
    <location>
        <begin position="333"/>
        <end position="359"/>
    </location>
</feature>
<keyword evidence="3" id="KW-0723">Serine/threonine-protein kinase</keyword>
<feature type="region of interest" description="Disordered" evidence="15">
    <location>
        <begin position="1"/>
        <end position="72"/>
    </location>
</feature>
<proteinExistence type="predicted"/>
<dbReference type="InterPro" id="IPR017441">
    <property type="entry name" value="Protein_kinase_ATP_BS"/>
</dbReference>
<gene>
    <name evidence="19" type="ORF">TAV2_LOCUS15630</name>
</gene>
<evidence type="ECO:0000256" key="2">
    <source>
        <dbReference type="ARBA" id="ARBA00012513"/>
    </source>
</evidence>
<dbReference type="PROSITE" id="PS50113">
    <property type="entry name" value="PAC"/>
    <property type="match status" value="2"/>
</dbReference>
<sequence>MEPTEKPSTKPSSRTLPRDTRGSLEVFNPSTFPTRPDNPVFRPEPPTWQNLSEPRGSPQLQSQPQPEPAPSIPVRSEEISVATSWMALKDPAPVKISKKTITAEKPQVASVAAEQRAAEWGLVLKTDTKTGKPQGVSGSGTDANELSKIRESLAAGNNYCGRLLNYKKDGTSFWNLLTIAPIKDESGKVLKFIGMQVEVSKHTEGAKEKAVRPNGLPESLIRYDARQKDMATNSVTELVEAVKRPRALSESTNHHPFKRKSESDELPAKPARRMSENVVPSGRRNSGGGRRNSMQRINEIPEKKQTKSSRLSFMGIKKKNQSLDESIDDGFVEYGEEDDDFSDRDERPESVDDKVRQKEMRKGMDLATTLERIEKNFVITDPRLPDNPIIFASDSFLELTEYSREEILGRNCRFLQGPETDPTTVKKIRAAIDNQTEVTVQLINYTKSGKKFWNIFHLQPMRDQKGEVQYFIGVQLDGSKHVEPVRNVIEEVAVKEGEELVKKTAVNIDEAVRELPDANMTPEDLWANHSKIVHSKPHRKDSPSWKAIQKVLESGEQISLKHFRPVKPLGSGDTGSVHLVELNGTDQLFAMKAMDKTVMLNRNKVHRARAEREILDLLDHPFLPALYASFQTKTHICLITDYYPGGELFMLLDRQPRKVLKEDAVRPQLLIPSIDVKKKKKQQKSQQTPIFMAEPMRASNSFVGTEEYIAPEIITGAGHTSAVDWWALGILIYEMLYGYTPFRGKTRQKTFANVLQKDLKFPASIPASLQVKQLIFRLLQRDPKKRLGCLEGANEVKNHSFFKGINWALIRCTTPPELETPTFPGEAENGEKVEVVDPALEDLQTNVF</sequence>
<evidence type="ECO:0000313" key="20">
    <source>
        <dbReference type="Proteomes" id="UP000836841"/>
    </source>
</evidence>
<keyword evidence="8" id="KW-0418">Kinase</keyword>
<evidence type="ECO:0000256" key="4">
    <source>
        <dbReference type="ARBA" id="ARBA00022543"/>
    </source>
</evidence>
<feature type="compositionally biased region" description="Low complexity" evidence="15">
    <location>
        <begin position="54"/>
        <end position="64"/>
    </location>
</feature>
<keyword evidence="4" id="KW-0600">Photoreceptor protein</keyword>
<feature type="domain" description="PAC" evidence="18">
    <location>
        <begin position="157"/>
        <end position="211"/>
    </location>
</feature>
<feature type="compositionally biased region" description="Basic and acidic residues" evidence="15">
    <location>
        <begin position="344"/>
        <end position="359"/>
    </location>
</feature>
<dbReference type="SMART" id="SM00086">
    <property type="entry name" value="PAC"/>
    <property type="match status" value="2"/>
</dbReference>
<keyword evidence="11" id="KW-0675">Receptor</keyword>
<keyword evidence="6" id="KW-0808">Transferase</keyword>
<evidence type="ECO:0000256" key="10">
    <source>
        <dbReference type="ARBA" id="ARBA00022991"/>
    </source>
</evidence>
<dbReference type="Gene3D" id="3.30.200.20">
    <property type="entry name" value="Phosphorylase Kinase, domain 1"/>
    <property type="match status" value="1"/>
</dbReference>
<dbReference type="CDD" id="cd00130">
    <property type="entry name" value="PAS"/>
    <property type="match status" value="1"/>
</dbReference>
<evidence type="ECO:0000256" key="3">
    <source>
        <dbReference type="ARBA" id="ARBA00022527"/>
    </source>
</evidence>
<evidence type="ECO:0000256" key="7">
    <source>
        <dbReference type="ARBA" id="ARBA00022741"/>
    </source>
</evidence>
<feature type="compositionally biased region" description="Acidic residues" evidence="15">
    <location>
        <begin position="333"/>
        <end position="343"/>
    </location>
</feature>
<keyword evidence="10" id="KW-0157">Chromophore</keyword>
<comment type="catalytic activity">
    <reaction evidence="13">
        <text>L-seryl-[protein] + ATP = O-phospho-L-seryl-[protein] + ADP + H(+)</text>
        <dbReference type="Rhea" id="RHEA:17989"/>
        <dbReference type="Rhea" id="RHEA-COMP:9863"/>
        <dbReference type="Rhea" id="RHEA-COMP:11604"/>
        <dbReference type="ChEBI" id="CHEBI:15378"/>
        <dbReference type="ChEBI" id="CHEBI:29999"/>
        <dbReference type="ChEBI" id="CHEBI:30616"/>
        <dbReference type="ChEBI" id="CHEBI:83421"/>
        <dbReference type="ChEBI" id="CHEBI:456216"/>
        <dbReference type="EC" id="2.7.11.1"/>
    </reaction>
</comment>
<feature type="domain" description="PAC" evidence="18">
    <location>
        <begin position="436"/>
        <end position="490"/>
    </location>
</feature>
<organism evidence="19 20">
    <name type="scientific">Thlaspi arvense</name>
    <name type="common">Field penny-cress</name>
    <dbReference type="NCBI Taxonomy" id="13288"/>
    <lineage>
        <taxon>Eukaryota</taxon>
        <taxon>Viridiplantae</taxon>
        <taxon>Streptophyta</taxon>
        <taxon>Embryophyta</taxon>
        <taxon>Tracheophyta</taxon>
        <taxon>Spermatophyta</taxon>
        <taxon>Magnoliopsida</taxon>
        <taxon>eudicotyledons</taxon>
        <taxon>Gunneridae</taxon>
        <taxon>Pentapetalae</taxon>
        <taxon>rosids</taxon>
        <taxon>malvids</taxon>
        <taxon>Brassicales</taxon>
        <taxon>Brassicaceae</taxon>
        <taxon>Thlaspideae</taxon>
        <taxon>Thlaspi</taxon>
    </lineage>
</organism>
<dbReference type="GO" id="GO:0009881">
    <property type="term" value="F:photoreceptor activity"/>
    <property type="evidence" value="ECO:0007669"/>
    <property type="project" value="UniProtKB-KW"/>
</dbReference>
<protein>
    <recommendedName>
        <fullName evidence="2">non-specific serine/threonine protein kinase</fullName>
        <ecNumber evidence="2">2.7.11.1</ecNumber>
    </recommendedName>
</protein>
<feature type="region of interest" description="Disordered" evidence="15">
    <location>
        <begin position="245"/>
        <end position="317"/>
    </location>
</feature>
<name>A0AAU9SKE7_THLAR</name>
<dbReference type="PROSITE" id="PS50112">
    <property type="entry name" value="PAS"/>
    <property type="match status" value="1"/>
</dbReference>
<feature type="domain" description="Protein kinase" evidence="16">
    <location>
        <begin position="563"/>
        <end position="802"/>
    </location>
</feature>
<feature type="binding site" evidence="14">
    <location>
        <position position="592"/>
    </location>
    <ligand>
        <name>ATP</name>
        <dbReference type="ChEBI" id="CHEBI:30616"/>
    </ligand>
</feature>
<dbReference type="InterPro" id="IPR000014">
    <property type="entry name" value="PAS"/>
</dbReference>
<dbReference type="Proteomes" id="UP000836841">
    <property type="component" value="Chromosome 5"/>
</dbReference>
<keyword evidence="7 14" id="KW-0547">Nucleotide-binding</keyword>
<dbReference type="PANTHER" id="PTHR45637">
    <property type="entry name" value="FLIPPASE KINASE 1-RELATED"/>
    <property type="match status" value="1"/>
</dbReference>
<dbReference type="InterPro" id="IPR011009">
    <property type="entry name" value="Kinase-like_dom_sf"/>
</dbReference>
<dbReference type="InterPro" id="IPR035965">
    <property type="entry name" value="PAS-like_dom_sf"/>
</dbReference>
<dbReference type="Pfam" id="PF00069">
    <property type="entry name" value="Pkinase"/>
    <property type="match status" value="2"/>
</dbReference>
<evidence type="ECO:0000256" key="14">
    <source>
        <dbReference type="PROSITE-ProRule" id="PRU10141"/>
    </source>
</evidence>
<dbReference type="GO" id="GO:0035556">
    <property type="term" value="P:intracellular signal transduction"/>
    <property type="evidence" value="ECO:0007669"/>
    <property type="project" value="UniProtKB-ARBA"/>
</dbReference>
<evidence type="ECO:0000256" key="8">
    <source>
        <dbReference type="ARBA" id="ARBA00022777"/>
    </source>
</evidence>
<dbReference type="Gene3D" id="3.30.450.20">
    <property type="entry name" value="PAS domain"/>
    <property type="match status" value="2"/>
</dbReference>
<dbReference type="AlphaFoldDB" id="A0AAU9SKE7"/>
<evidence type="ECO:0000256" key="15">
    <source>
        <dbReference type="SAM" id="MobiDB-lite"/>
    </source>
</evidence>
<evidence type="ECO:0000259" key="18">
    <source>
        <dbReference type="PROSITE" id="PS50113"/>
    </source>
</evidence>
<evidence type="ECO:0000256" key="13">
    <source>
        <dbReference type="ARBA" id="ARBA00048679"/>
    </source>
</evidence>
<dbReference type="InterPro" id="IPR000700">
    <property type="entry name" value="PAS-assoc_C"/>
</dbReference>
<dbReference type="FunFam" id="1.10.510.10:FF:000312">
    <property type="entry name" value="Serine/threonine-protein kinase OXI1"/>
    <property type="match status" value="1"/>
</dbReference>
<dbReference type="SUPFAM" id="SSF55785">
    <property type="entry name" value="PYP-like sensor domain (PAS domain)"/>
    <property type="match status" value="2"/>
</dbReference>
<dbReference type="PROSITE" id="PS50011">
    <property type="entry name" value="PROTEIN_KINASE_DOM"/>
    <property type="match status" value="1"/>
</dbReference>
<comment type="cofactor">
    <cofactor evidence="1">
        <name>FMN</name>
        <dbReference type="ChEBI" id="CHEBI:58210"/>
    </cofactor>
</comment>
<dbReference type="GO" id="GO:0004674">
    <property type="term" value="F:protein serine/threonine kinase activity"/>
    <property type="evidence" value="ECO:0007669"/>
    <property type="project" value="UniProtKB-KW"/>
</dbReference>
<dbReference type="GO" id="GO:0009637">
    <property type="term" value="P:response to blue light"/>
    <property type="evidence" value="ECO:0007669"/>
    <property type="project" value="UniProtKB-ARBA"/>
</dbReference>
<evidence type="ECO:0000259" key="17">
    <source>
        <dbReference type="PROSITE" id="PS50112"/>
    </source>
</evidence>
<evidence type="ECO:0000256" key="6">
    <source>
        <dbReference type="ARBA" id="ARBA00022679"/>
    </source>
</evidence>
<dbReference type="EC" id="2.7.11.1" evidence="2"/>
<feature type="domain" description="PAS" evidence="17">
    <location>
        <begin position="362"/>
        <end position="435"/>
    </location>
</feature>
<dbReference type="Gene3D" id="1.10.510.10">
    <property type="entry name" value="Transferase(Phosphotransferase) domain 1"/>
    <property type="match status" value="1"/>
</dbReference>
<evidence type="ECO:0000313" key="19">
    <source>
        <dbReference type="EMBL" id="CAH2065307.1"/>
    </source>
</evidence>
<dbReference type="Pfam" id="PF13426">
    <property type="entry name" value="PAS_9"/>
    <property type="match status" value="2"/>
</dbReference>
<dbReference type="SUPFAM" id="SSF56112">
    <property type="entry name" value="Protein kinase-like (PK-like)"/>
    <property type="match status" value="1"/>
</dbReference>
<evidence type="ECO:0000256" key="5">
    <source>
        <dbReference type="ARBA" id="ARBA00022606"/>
    </source>
</evidence>
<dbReference type="NCBIfam" id="TIGR00229">
    <property type="entry name" value="sensory_box"/>
    <property type="match status" value="1"/>
</dbReference>
<comment type="catalytic activity">
    <reaction evidence="12">
        <text>L-threonyl-[protein] + ATP = O-phospho-L-threonyl-[protein] + ADP + H(+)</text>
        <dbReference type="Rhea" id="RHEA:46608"/>
        <dbReference type="Rhea" id="RHEA-COMP:11060"/>
        <dbReference type="Rhea" id="RHEA-COMP:11605"/>
        <dbReference type="ChEBI" id="CHEBI:15378"/>
        <dbReference type="ChEBI" id="CHEBI:30013"/>
        <dbReference type="ChEBI" id="CHEBI:30616"/>
        <dbReference type="ChEBI" id="CHEBI:61977"/>
        <dbReference type="ChEBI" id="CHEBI:456216"/>
        <dbReference type="EC" id="2.7.11.1"/>
    </reaction>
</comment>
<evidence type="ECO:0000256" key="12">
    <source>
        <dbReference type="ARBA" id="ARBA00047899"/>
    </source>
</evidence>
<dbReference type="EMBL" id="OU466861">
    <property type="protein sequence ID" value="CAH2065307.1"/>
    <property type="molecule type" value="Genomic_DNA"/>
</dbReference>
<accession>A0AAU9SKE7</accession>
<evidence type="ECO:0000256" key="9">
    <source>
        <dbReference type="ARBA" id="ARBA00022840"/>
    </source>
</evidence>
<reference evidence="19 20" key="1">
    <citation type="submission" date="2022-03" db="EMBL/GenBank/DDBJ databases">
        <authorList>
            <person name="Nunn A."/>
            <person name="Chopra R."/>
            <person name="Nunn A."/>
            <person name="Contreras Garrido A."/>
        </authorList>
    </citation>
    <scope>NUCLEOTIDE SEQUENCE [LARGE SCALE GENOMIC DNA]</scope>
</reference>